<feature type="transmembrane region" description="Helical" evidence="10">
    <location>
        <begin position="147"/>
        <end position="164"/>
    </location>
</feature>
<keyword evidence="10" id="KW-1133">Transmembrane helix</keyword>
<evidence type="ECO:0000256" key="3">
    <source>
        <dbReference type="ARBA" id="ARBA00022553"/>
    </source>
</evidence>
<keyword evidence="10" id="KW-0812">Transmembrane</keyword>
<protein>
    <recommendedName>
        <fullName evidence="2">histidine kinase</fullName>
        <ecNumber evidence="2">2.7.13.3</ecNumber>
    </recommendedName>
</protein>
<evidence type="ECO:0000256" key="10">
    <source>
        <dbReference type="SAM" id="Phobius"/>
    </source>
</evidence>
<evidence type="ECO:0000256" key="6">
    <source>
        <dbReference type="ARBA" id="ARBA00022777"/>
    </source>
</evidence>
<keyword evidence="10" id="KW-0472">Membrane</keyword>
<evidence type="ECO:0000256" key="9">
    <source>
        <dbReference type="SAM" id="MobiDB-lite"/>
    </source>
</evidence>
<dbReference type="EC" id="2.7.13.3" evidence="2"/>
<keyword evidence="6" id="KW-0418">Kinase</keyword>
<comment type="catalytic activity">
    <reaction evidence="1">
        <text>ATP + protein L-histidine = ADP + protein N-phospho-L-histidine.</text>
        <dbReference type="EC" id="2.7.13.3"/>
    </reaction>
</comment>
<gene>
    <name evidence="14" type="ORF">WN71_037715</name>
</gene>
<dbReference type="CDD" id="cd16917">
    <property type="entry name" value="HATPase_UhpB-NarQ-NarX-like"/>
    <property type="match status" value="1"/>
</dbReference>
<feature type="transmembrane region" description="Helical" evidence="10">
    <location>
        <begin position="52"/>
        <end position="69"/>
    </location>
</feature>
<dbReference type="GO" id="GO:0005524">
    <property type="term" value="F:ATP binding"/>
    <property type="evidence" value="ECO:0007669"/>
    <property type="project" value="UniProtKB-KW"/>
</dbReference>
<dbReference type="EMBL" id="LAVA02000140">
    <property type="protein sequence ID" value="OIJ62780.1"/>
    <property type="molecule type" value="Genomic_DNA"/>
</dbReference>
<sequence length="418" mass="44037">MERALRPVSDRWRARGPLTQDIILALTLAAAAFLPGLAANGIALGLLPRRPLDGWGVFLGLAQCLPLVLRRRRPVLCLALVAAAFSVDQLIGYPPSFGSEGLVVALYSTGSRGGRHRTAAAVTASTAYAVLALALRLRGSPERPMDFVTFWMVLAGCWAAGAWIRGRQAREEERRLHSAQLAVAEERARIARELHDVVTHHVTAMVVQSDAAQFLLPDSPDRATEGLAAIGRTGRRALVELRCLLDVLDTPTGRGPAPTGPVPGNPADLVEATRAAGQPVEFVEEGEPRAEHGGLTAAAYRVVQEALTNAVKHAPGRPTEVRIRYDADGIEIDVSNEGALTTPAPQPAPTSAHAHASTPAPTSAHAHAPASTPTPAGGGRGLAGLRERVAVLDGELTAGPRPGGGFRLHTRLPLGQDR</sequence>
<dbReference type="InterPro" id="IPR003594">
    <property type="entry name" value="HATPase_dom"/>
</dbReference>
<dbReference type="Pfam" id="PF23539">
    <property type="entry name" value="DUF7134"/>
    <property type="match status" value="1"/>
</dbReference>
<keyword evidence="7" id="KW-0067">ATP-binding</keyword>
<dbReference type="SUPFAM" id="SSF55874">
    <property type="entry name" value="ATPase domain of HSP90 chaperone/DNA topoisomerase II/histidine kinase"/>
    <property type="match status" value="1"/>
</dbReference>
<dbReference type="GO" id="GO:0000155">
    <property type="term" value="F:phosphorelay sensor kinase activity"/>
    <property type="evidence" value="ECO:0007669"/>
    <property type="project" value="InterPro"/>
</dbReference>
<feature type="transmembrane region" description="Helical" evidence="10">
    <location>
        <begin position="21"/>
        <end position="46"/>
    </location>
</feature>
<evidence type="ECO:0000256" key="2">
    <source>
        <dbReference type="ARBA" id="ARBA00012438"/>
    </source>
</evidence>
<evidence type="ECO:0000256" key="7">
    <source>
        <dbReference type="ARBA" id="ARBA00022840"/>
    </source>
</evidence>
<dbReference type="GO" id="GO:0016020">
    <property type="term" value="C:membrane"/>
    <property type="evidence" value="ECO:0007669"/>
    <property type="project" value="InterPro"/>
</dbReference>
<feature type="domain" description="DUF7134" evidence="13">
    <location>
        <begin position="11"/>
        <end position="171"/>
    </location>
</feature>
<dbReference type="Pfam" id="PF02518">
    <property type="entry name" value="HATPase_c"/>
    <property type="match status" value="1"/>
</dbReference>
<evidence type="ECO:0000259" key="11">
    <source>
        <dbReference type="Pfam" id="PF02518"/>
    </source>
</evidence>
<evidence type="ECO:0000259" key="12">
    <source>
        <dbReference type="Pfam" id="PF07730"/>
    </source>
</evidence>
<feature type="region of interest" description="Disordered" evidence="9">
    <location>
        <begin position="395"/>
        <end position="418"/>
    </location>
</feature>
<reference evidence="14" key="1">
    <citation type="submission" date="2016-10" db="EMBL/GenBank/DDBJ databases">
        <title>Genome sequence of Streptomyces mangrovisoli MUSC 149.</title>
        <authorList>
            <person name="Lee L.-H."/>
            <person name="Ser H.-L."/>
        </authorList>
    </citation>
    <scope>NUCLEOTIDE SEQUENCE [LARGE SCALE GENOMIC DNA]</scope>
    <source>
        <strain evidence="14">MUSC 149</strain>
    </source>
</reference>
<dbReference type="InterPro" id="IPR036890">
    <property type="entry name" value="HATPase_C_sf"/>
</dbReference>
<evidence type="ECO:0000313" key="15">
    <source>
        <dbReference type="Proteomes" id="UP000034196"/>
    </source>
</evidence>
<accession>A0A1J4NMD1</accession>
<proteinExistence type="predicted"/>
<dbReference type="PANTHER" id="PTHR24421:SF10">
    <property type="entry name" value="NITRATE_NITRITE SENSOR PROTEIN NARQ"/>
    <property type="match status" value="1"/>
</dbReference>
<dbReference type="Gene3D" id="1.20.5.1930">
    <property type="match status" value="1"/>
</dbReference>
<keyword evidence="15" id="KW-1185">Reference proteome</keyword>
<organism evidence="14 15">
    <name type="scientific">Streptomyces mangrovisoli</name>
    <dbReference type="NCBI Taxonomy" id="1428628"/>
    <lineage>
        <taxon>Bacteria</taxon>
        <taxon>Bacillati</taxon>
        <taxon>Actinomycetota</taxon>
        <taxon>Actinomycetes</taxon>
        <taxon>Kitasatosporales</taxon>
        <taxon>Streptomycetaceae</taxon>
        <taxon>Streptomyces</taxon>
    </lineage>
</organism>
<evidence type="ECO:0000259" key="13">
    <source>
        <dbReference type="Pfam" id="PF23539"/>
    </source>
</evidence>
<feature type="domain" description="Signal transduction histidine kinase subgroup 3 dimerisation and phosphoacceptor" evidence="12">
    <location>
        <begin position="186"/>
        <end position="251"/>
    </location>
</feature>
<evidence type="ECO:0000313" key="14">
    <source>
        <dbReference type="EMBL" id="OIJ62780.1"/>
    </source>
</evidence>
<keyword evidence="5" id="KW-0547">Nucleotide-binding</keyword>
<name>A0A1J4NMD1_9ACTN</name>
<evidence type="ECO:0000256" key="8">
    <source>
        <dbReference type="ARBA" id="ARBA00023012"/>
    </source>
</evidence>
<dbReference type="InterPro" id="IPR055558">
    <property type="entry name" value="DUF7134"/>
</dbReference>
<keyword evidence="3" id="KW-0597">Phosphoprotein</keyword>
<dbReference type="AlphaFoldDB" id="A0A1J4NMD1"/>
<evidence type="ECO:0000256" key="1">
    <source>
        <dbReference type="ARBA" id="ARBA00000085"/>
    </source>
</evidence>
<keyword evidence="4" id="KW-0808">Transferase</keyword>
<dbReference type="Proteomes" id="UP000034196">
    <property type="component" value="Unassembled WGS sequence"/>
</dbReference>
<dbReference type="InterPro" id="IPR050482">
    <property type="entry name" value="Sensor_HK_TwoCompSys"/>
</dbReference>
<feature type="compositionally biased region" description="Low complexity" evidence="9">
    <location>
        <begin position="349"/>
        <end position="375"/>
    </location>
</feature>
<dbReference type="STRING" id="1428628.WN71_037715"/>
<evidence type="ECO:0000256" key="5">
    <source>
        <dbReference type="ARBA" id="ARBA00022741"/>
    </source>
</evidence>
<keyword evidence="8" id="KW-0902">Two-component regulatory system</keyword>
<dbReference type="InterPro" id="IPR011712">
    <property type="entry name" value="Sig_transdc_His_kin_sub3_dim/P"/>
</dbReference>
<comment type="caution">
    <text evidence="14">The sequence shown here is derived from an EMBL/GenBank/DDBJ whole genome shotgun (WGS) entry which is preliminary data.</text>
</comment>
<feature type="transmembrane region" description="Helical" evidence="10">
    <location>
        <begin position="76"/>
        <end position="96"/>
    </location>
</feature>
<feature type="domain" description="Histidine kinase/HSP90-like ATPase" evidence="11">
    <location>
        <begin position="298"/>
        <end position="415"/>
    </location>
</feature>
<dbReference type="Gene3D" id="3.30.565.10">
    <property type="entry name" value="Histidine kinase-like ATPase, C-terminal domain"/>
    <property type="match status" value="1"/>
</dbReference>
<dbReference type="PANTHER" id="PTHR24421">
    <property type="entry name" value="NITRATE/NITRITE SENSOR PROTEIN NARX-RELATED"/>
    <property type="match status" value="1"/>
</dbReference>
<dbReference type="GO" id="GO:0046983">
    <property type="term" value="F:protein dimerization activity"/>
    <property type="evidence" value="ECO:0007669"/>
    <property type="project" value="InterPro"/>
</dbReference>
<feature type="transmembrane region" description="Helical" evidence="10">
    <location>
        <begin position="116"/>
        <end position="135"/>
    </location>
</feature>
<dbReference type="Pfam" id="PF07730">
    <property type="entry name" value="HisKA_3"/>
    <property type="match status" value="1"/>
</dbReference>
<evidence type="ECO:0000256" key="4">
    <source>
        <dbReference type="ARBA" id="ARBA00022679"/>
    </source>
</evidence>
<feature type="region of interest" description="Disordered" evidence="9">
    <location>
        <begin position="338"/>
        <end position="382"/>
    </location>
</feature>